<dbReference type="Gene3D" id="3.40.50.720">
    <property type="entry name" value="NAD(P)-binding Rossmann-like Domain"/>
    <property type="match status" value="1"/>
</dbReference>
<dbReference type="AlphaFoldDB" id="A0AB36ZWS5"/>
<sequence length="316" mass="35216">MKKLLITGSSGFVGSYFVNKYKKKYDIKLFSFRKDDLSTLDCINIDVILHLSALVHQMGGANASEYERVNVTQTLELAKKAKESGVKHFVFMSTVKVYGEETINVYTESSECKAEDEYGKSKLKAERELLKLEDESFKVSIIRTPIVYGYGVKANIKSLANLVNKVPILPFGKIENKRSMVYIGNLCHLVDVVIGATEVALPKSDYFGCTALAVSDEVKGAAKAALPSVFLACDDEPLSTSKLCKLIAKSLNKKVYLIKFPFFESLLKLVKPSFHKRLYGSLEVDNMITKKRLNLSNPYSVEEGIGFMIKGENSLE</sequence>
<evidence type="ECO:0000313" key="2">
    <source>
        <dbReference type="EMBL" id="PPK59183.1"/>
    </source>
</evidence>
<dbReference type="Pfam" id="PF01370">
    <property type="entry name" value="Epimerase"/>
    <property type="match status" value="1"/>
</dbReference>
<feature type="domain" description="NAD-dependent epimerase/dehydratase" evidence="1">
    <location>
        <begin position="5"/>
        <end position="196"/>
    </location>
</feature>
<dbReference type="InterPro" id="IPR050177">
    <property type="entry name" value="Lipid_A_modif_metabolic_enz"/>
</dbReference>
<evidence type="ECO:0000313" key="3">
    <source>
        <dbReference type="Proteomes" id="UP000239861"/>
    </source>
</evidence>
<accession>A0AB36ZWS5</accession>
<proteinExistence type="predicted"/>
<reference evidence="2 3" key="1">
    <citation type="submission" date="2018-02" db="EMBL/GenBank/DDBJ databases">
        <title>Subsurface microbial communities from deep shales in Ohio and West Virginia, USA.</title>
        <authorList>
            <person name="Wrighton K."/>
        </authorList>
    </citation>
    <scope>NUCLEOTIDE SEQUENCE [LARGE SCALE GENOMIC DNA]</scope>
    <source>
        <strain evidence="2 3">MARC-MIP3H16</strain>
    </source>
</reference>
<dbReference type="EMBL" id="PTIW01000033">
    <property type="protein sequence ID" value="PPK59183.1"/>
    <property type="molecule type" value="Genomic_DNA"/>
</dbReference>
<dbReference type="InterPro" id="IPR036291">
    <property type="entry name" value="NAD(P)-bd_dom_sf"/>
</dbReference>
<dbReference type="RefSeq" id="WP_104412706.1">
    <property type="nucleotide sequence ID" value="NZ_PTIW01000033.1"/>
</dbReference>
<dbReference type="PANTHER" id="PTHR43245">
    <property type="entry name" value="BIFUNCTIONAL POLYMYXIN RESISTANCE PROTEIN ARNA"/>
    <property type="match status" value="1"/>
</dbReference>
<organism evidence="2 3">
    <name type="scientific">Malaciobacter marinus</name>
    <dbReference type="NCBI Taxonomy" id="505249"/>
    <lineage>
        <taxon>Bacteria</taxon>
        <taxon>Pseudomonadati</taxon>
        <taxon>Campylobacterota</taxon>
        <taxon>Epsilonproteobacteria</taxon>
        <taxon>Campylobacterales</taxon>
        <taxon>Arcobacteraceae</taxon>
        <taxon>Malaciobacter</taxon>
    </lineage>
</organism>
<comment type="caution">
    <text evidence="2">The sequence shown here is derived from an EMBL/GenBank/DDBJ whole genome shotgun (WGS) entry which is preliminary data.</text>
</comment>
<dbReference type="PANTHER" id="PTHR43245:SF58">
    <property type="entry name" value="BLL5923 PROTEIN"/>
    <property type="match status" value="1"/>
</dbReference>
<evidence type="ECO:0000259" key="1">
    <source>
        <dbReference type="Pfam" id="PF01370"/>
    </source>
</evidence>
<protein>
    <submittedName>
        <fullName evidence="2">UDP-glucose 4-epimerase</fullName>
    </submittedName>
</protein>
<dbReference type="SUPFAM" id="SSF51735">
    <property type="entry name" value="NAD(P)-binding Rossmann-fold domains"/>
    <property type="match status" value="1"/>
</dbReference>
<name>A0AB36ZWS5_9BACT</name>
<dbReference type="InterPro" id="IPR001509">
    <property type="entry name" value="Epimerase_deHydtase"/>
</dbReference>
<dbReference type="Proteomes" id="UP000239861">
    <property type="component" value="Unassembled WGS sequence"/>
</dbReference>
<gene>
    <name evidence="2" type="ORF">B0F89_13323</name>
</gene>